<evidence type="ECO:0000256" key="1">
    <source>
        <dbReference type="SAM" id="MobiDB-lite"/>
    </source>
</evidence>
<gene>
    <name evidence="2" type="ORF">ACFQ2X_03765</name>
</gene>
<reference evidence="3" key="1">
    <citation type="journal article" date="2019" name="Int. J. Syst. Evol. Microbiol.">
        <title>The Global Catalogue of Microorganisms (GCM) 10K type strain sequencing project: providing services to taxonomists for standard genome sequencing and annotation.</title>
        <authorList>
            <consortium name="The Broad Institute Genomics Platform"/>
            <consortium name="The Broad Institute Genome Sequencing Center for Infectious Disease"/>
            <person name="Wu L."/>
            <person name="Ma J."/>
        </authorList>
    </citation>
    <scope>NUCLEOTIDE SEQUENCE [LARGE SCALE GENOMIC DNA]</scope>
    <source>
        <strain evidence="3">CCUG 54356</strain>
    </source>
</reference>
<accession>A0ABW3U8K8</accession>
<evidence type="ECO:0000313" key="3">
    <source>
        <dbReference type="Proteomes" id="UP001597264"/>
    </source>
</evidence>
<dbReference type="Pfam" id="PF10116">
    <property type="entry name" value="Host_attach"/>
    <property type="match status" value="1"/>
</dbReference>
<dbReference type="EMBL" id="JBHTLR010000004">
    <property type="protein sequence ID" value="MFD1215704.1"/>
    <property type="molecule type" value="Genomic_DNA"/>
</dbReference>
<keyword evidence="3" id="KW-1185">Reference proteome</keyword>
<name>A0ABW3U8K8_9GAMM</name>
<proteinExistence type="predicted"/>
<dbReference type="Proteomes" id="UP001597264">
    <property type="component" value="Unassembled WGS sequence"/>
</dbReference>
<dbReference type="RefSeq" id="WP_230437562.1">
    <property type="nucleotide sequence ID" value="NZ_CP087715.1"/>
</dbReference>
<dbReference type="InterPro" id="IPR019291">
    <property type="entry name" value="Host_attachment_protein"/>
</dbReference>
<feature type="region of interest" description="Disordered" evidence="1">
    <location>
        <begin position="48"/>
        <end position="75"/>
    </location>
</feature>
<evidence type="ECO:0000313" key="2">
    <source>
        <dbReference type="EMBL" id="MFD1215704.1"/>
    </source>
</evidence>
<protein>
    <submittedName>
        <fullName evidence="2">Host attachment protein</fullName>
    </submittedName>
</protein>
<sequence length="146" mass="16190">MSKAWVLVANHTHARLFEGEKRAKTLHEIESMVYPEGRMKGRDLITDAPGRSFDSSGEGRHAMSPSTGLRKQGAQKFARDIAHALEKGRVEGRYDKLYIVAEPSMAGTLRMSMSSPTLATIAGESRKNLVTCDSEKIRAELPMWLS</sequence>
<comment type="caution">
    <text evidence="2">The sequence shown here is derived from an EMBL/GenBank/DDBJ whole genome shotgun (WGS) entry which is preliminary data.</text>
</comment>
<organism evidence="2 3">
    <name type="scientific">Microbulbifer celer</name>
    <dbReference type="NCBI Taxonomy" id="435905"/>
    <lineage>
        <taxon>Bacteria</taxon>
        <taxon>Pseudomonadati</taxon>
        <taxon>Pseudomonadota</taxon>
        <taxon>Gammaproteobacteria</taxon>
        <taxon>Cellvibrionales</taxon>
        <taxon>Microbulbiferaceae</taxon>
        <taxon>Microbulbifer</taxon>
    </lineage>
</organism>